<dbReference type="AlphaFoldDB" id="A0A137NWL2"/>
<organism evidence="7 8">
    <name type="scientific">Conidiobolus coronatus (strain ATCC 28846 / CBS 209.66 / NRRL 28638)</name>
    <name type="common">Delacroixia coronata</name>
    <dbReference type="NCBI Taxonomy" id="796925"/>
    <lineage>
        <taxon>Eukaryota</taxon>
        <taxon>Fungi</taxon>
        <taxon>Fungi incertae sedis</taxon>
        <taxon>Zoopagomycota</taxon>
        <taxon>Entomophthoromycotina</taxon>
        <taxon>Entomophthoromycetes</taxon>
        <taxon>Entomophthorales</taxon>
        <taxon>Ancylistaceae</taxon>
        <taxon>Conidiobolus</taxon>
    </lineage>
</organism>
<name>A0A137NWL2_CONC2</name>
<feature type="transmembrane region" description="Helical" evidence="5">
    <location>
        <begin position="301"/>
        <end position="319"/>
    </location>
</feature>
<keyword evidence="2 5" id="KW-0812">Transmembrane</keyword>
<keyword evidence="4 5" id="KW-0472">Membrane</keyword>
<dbReference type="Pfam" id="PF00892">
    <property type="entry name" value="EamA"/>
    <property type="match status" value="2"/>
</dbReference>
<evidence type="ECO:0000313" key="8">
    <source>
        <dbReference type="Proteomes" id="UP000070444"/>
    </source>
</evidence>
<comment type="subcellular location">
    <subcellularLocation>
        <location evidence="1">Membrane</location>
        <topology evidence="1">Multi-pass membrane protein</topology>
    </subcellularLocation>
</comment>
<sequence length="351" mass="38350">MKESSPLVNNSLGLNLSGSVDTSSSNAPNTQSHTDENLIKYGSIEDAAKMTEEVARVQVTRGIIDMFLSCLAFAIEHLVIKFLIKAGHQASQILLFRSVTTAIGITAYAYYTRAQGGAFGSKEDRYWLNFNGIFGAVSIVTFFISMQHLDLGDTLALSFVTPVIMPIISYIWVGEDYTLLDAGATLIATIGVTFISKPEFLFGSDNPNGGSSLKGVIYAFIGATTAALANISIRKISSNSTSIHTVNFVMIWIMPICAGIIAYHPELFRFDINYIQVIQYCVVVLTSFLGQYWLGRSLLTTPARFVSPIIFTKVFYAYINQYVFMGIPLTISSTVGVILVACSLLLLQIKA</sequence>
<gene>
    <name evidence="7" type="ORF">CONCODRAFT_87098</name>
</gene>
<evidence type="ECO:0000256" key="4">
    <source>
        <dbReference type="ARBA" id="ARBA00023136"/>
    </source>
</evidence>
<feature type="domain" description="EamA" evidence="6">
    <location>
        <begin position="61"/>
        <end position="196"/>
    </location>
</feature>
<keyword evidence="8" id="KW-1185">Reference proteome</keyword>
<evidence type="ECO:0000256" key="1">
    <source>
        <dbReference type="ARBA" id="ARBA00004141"/>
    </source>
</evidence>
<feature type="transmembrane region" description="Helical" evidence="5">
    <location>
        <begin position="155"/>
        <end position="172"/>
    </location>
</feature>
<dbReference type="InterPro" id="IPR037185">
    <property type="entry name" value="EmrE-like"/>
</dbReference>
<feature type="transmembrane region" description="Helical" evidence="5">
    <location>
        <begin position="277"/>
        <end position="294"/>
    </location>
</feature>
<feature type="transmembrane region" description="Helical" evidence="5">
    <location>
        <begin position="216"/>
        <end position="233"/>
    </location>
</feature>
<feature type="domain" description="EamA" evidence="6">
    <location>
        <begin position="214"/>
        <end position="347"/>
    </location>
</feature>
<evidence type="ECO:0000256" key="2">
    <source>
        <dbReference type="ARBA" id="ARBA00022692"/>
    </source>
</evidence>
<evidence type="ECO:0000259" key="6">
    <source>
        <dbReference type="Pfam" id="PF00892"/>
    </source>
</evidence>
<dbReference type="PANTHER" id="PTHR22911">
    <property type="entry name" value="ACYL-MALONYL CONDENSING ENZYME-RELATED"/>
    <property type="match status" value="1"/>
</dbReference>
<dbReference type="InterPro" id="IPR000620">
    <property type="entry name" value="EamA_dom"/>
</dbReference>
<reference evidence="7 8" key="1">
    <citation type="journal article" date="2015" name="Genome Biol. Evol.">
        <title>Phylogenomic analyses indicate that early fungi evolved digesting cell walls of algal ancestors of land plants.</title>
        <authorList>
            <person name="Chang Y."/>
            <person name="Wang S."/>
            <person name="Sekimoto S."/>
            <person name="Aerts A.L."/>
            <person name="Choi C."/>
            <person name="Clum A."/>
            <person name="LaButti K.M."/>
            <person name="Lindquist E.A."/>
            <person name="Yee Ngan C."/>
            <person name="Ohm R.A."/>
            <person name="Salamov A.A."/>
            <person name="Grigoriev I.V."/>
            <person name="Spatafora J.W."/>
            <person name="Berbee M.L."/>
        </authorList>
    </citation>
    <scope>NUCLEOTIDE SEQUENCE [LARGE SCALE GENOMIC DNA]</scope>
    <source>
        <strain evidence="7 8">NRRL 28638</strain>
    </source>
</reference>
<evidence type="ECO:0000256" key="3">
    <source>
        <dbReference type="ARBA" id="ARBA00022989"/>
    </source>
</evidence>
<dbReference type="PANTHER" id="PTHR22911:SF6">
    <property type="entry name" value="SOLUTE CARRIER FAMILY 35 MEMBER G1"/>
    <property type="match status" value="1"/>
</dbReference>
<feature type="transmembrane region" description="Helical" evidence="5">
    <location>
        <begin position="245"/>
        <end position="265"/>
    </location>
</feature>
<accession>A0A137NWL2</accession>
<feature type="transmembrane region" description="Helical" evidence="5">
    <location>
        <begin position="325"/>
        <end position="347"/>
    </location>
</feature>
<protein>
    <recommendedName>
        <fullName evidence="6">EamA domain-containing protein</fullName>
    </recommendedName>
</protein>
<proteinExistence type="predicted"/>
<feature type="transmembrane region" description="Helical" evidence="5">
    <location>
        <begin position="90"/>
        <end position="111"/>
    </location>
</feature>
<feature type="transmembrane region" description="Helical" evidence="5">
    <location>
        <begin position="66"/>
        <end position="84"/>
    </location>
</feature>
<evidence type="ECO:0000313" key="7">
    <source>
        <dbReference type="EMBL" id="KXN67220.1"/>
    </source>
</evidence>
<dbReference type="Proteomes" id="UP000070444">
    <property type="component" value="Unassembled WGS sequence"/>
</dbReference>
<feature type="transmembrane region" description="Helical" evidence="5">
    <location>
        <begin position="179"/>
        <end position="196"/>
    </location>
</feature>
<feature type="transmembrane region" description="Helical" evidence="5">
    <location>
        <begin position="132"/>
        <end position="149"/>
    </location>
</feature>
<dbReference type="OrthoDB" id="306876at2759"/>
<keyword evidence="3 5" id="KW-1133">Transmembrane helix</keyword>
<dbReference type="EMBL" id="KQ964651">
    <property type="protein sequence ID" value="KXN67220.1"/>
    <property type="molecule type" value="Genomic_DNA"/>
</dbReference>
<evidence type="ECO:0000256" key="5">
    <source>
        <dbReference type="SAM" id="Phobius"/>
    </source>
</evidence>
<dbReference type="SUPFAM" id="SSF103481">
    <property type="entry name" value="Multidrug resistance efflux transporter EmrE"/>
    <property type="match status" value="1"/>
</dbReference>
<dbReference type="GO" id="GO:0016020">
    <property type="term" value="C:membrane"/>
    <property type="evidence" value="ECO:0007669"/>
    <property type="project" value="UniProtKB-SubCell"/>
</dbReference>